<keyword evidence="6 13" id="KW-0812">Transmembrane</keyword>
<evidence type="ECO:0000256" key="11">
    <source>
        <dbReference type="ARBA" id="ARBA00023170"/>
    </source>
</evidence>
<evidence type="ECO:0000256" key="7">
    <source>
        <dbReference type="ARBA" id="ARBA00022729"/>
    </source>
</evidence>
<evidence type="ECO:0000256" key="15">
    <source>
        <dbReference type="RuleBase" id="RU003357"/>
    </source>
</evidence>
<comment type="subcellular location">
    <subcellularLocation>
        <location evidence="1 13">Cell outer membrane</location>
        <topology evidence="1 13">Multi-pass membrane protein</topology>
    </subcellularLocation>
</comment>
<evidence type="ECO:0000256" key="6">
    <source>
        <dbReference type="ARBA" id="ARBA00022692"/>
    </source>
</evidence>
<evidence type="ECO:0000256" key="1">
    <source>
        <dbReference type="ARBA" id="ARBA00004571"/>
    </source>
</evidence>
<keyword evidence="7 16" id="KW-0732">Signal</keyword>
<dbReference type="Gene3D" id="3.55.50.30">
    <property type="match status" value="1"/>
</dbReference>
<dbReference type="Pfam" id="PF00593">
    <property type="entry name" value="TonB_dep_Rec_b-barrel"/>
    <property type="match status" value="1"/>
</dbReference>
<evidence type="ECO:0000256" key="14">
    <source>
        <dbReference type="PROSITE-ProRule" id="PRU10144"/>
    </source>
</evidence>
<dbReference type="InterPro" id="IPR037066">
    <property type="entry name" value="Plug_dom_sf"/>
</dbReference>
<reference evidence="18 19" key="1">
    <citation type="submission" date="2020-04" db="EMBL/GenBank/DDBJ databases">
        <authorList>
            <person name="De Canck E."/>
        </authorList>
    </citation>
    <scope>NUCLEOTIDE SEQUENCE [LARGE SCALE GENOMIC DNA]</scope>
    <source>
        <strain evidence="18 19">LMG 3431</strain>
    </source>
</reference>
<dbReference type="SMART" id="SM00965">
    <property type="entry name" value="STN"/>
    <property type="match status" value="1"/>
</dbReference>
<feature type="domain" description="Secretin/TonB short N-terminal" evidence="17">
    <location>
        <begin position="84"/>
        <end position="135"/>
    </location>
</feature>
<dbReference type="GO" id="GO:0009279">
    <property type="term" value="C:cell outer membrane"/>
    <property type="evidence" value="ECO:0007669"/>
    <property type="project" value="UniProtKB-SubCell"/>
</dbReference>
<evidence type="ECO:0000259" key="17">
    <source>
        <dbReference type="SMART" id="SM00965"/>
    </source>
</evidence>
<dbReference type="Gene3D" id="2.40.170.20">
    <property type="entry name" value="TonB-dependent receptor, beta-barrel domain"/>
    <property type="match status" value="1"/>
</dbReference>
<feature type="signal peptide" evidence="16">
    <location>
        <begin position="1"/>
        <end position="35"/>
    </location>
</feature>
<dbReference type="AlphaFoldDB" id="A0A6S6ZGD3"/>
<dbReference type="InterPro" id="IPR011662">
    <property type="entry name" value="Secretin/TonB_short_N"/>
</dbReference>
<evidence type="ECO:0000256" key="12">
    <source>
        <dbReference type="ARBA" id="ARBA00023237"/>
    </source>
</evidence>
<dbReference type="PROSITE" id="PS52016">
    <property type="entry name" value="TONB_DEPENDENT_REC_3"/>
    <property type="match status" value="1"/>
</dbReference>
<sequence length="976" mass="106045">MHRVRRLPSGPQSSWRLRPAVFALRCALISLPAGGAVAQAQDAPAAAAAPTAPTRLDDAALRTYDVAAGPLGTALGSFASQSGLLLSFDPALTRGLTAPALVGSYTVRAGLQRLLAGTPLQLVPRQDGSYALASMQTSSSGAFALPAVLTTADGLPEKEVYTAPRSSVYLSSQDIDRFGRISAGDLLKGVPGVQVGDSRNGGALDVNIRGIQGQSRVAVKVDGAEQALDVYRGYAGTQQRSYIDADLISSVTINKGPSMKSGAIGGSVEMRTIGIQDILVDDNTFGVRLTGDVWNNGVEPAYRDPDNSKESLFSAPHDSRGSLFGSQAKSGSIALGYTNDRLDLVAAYARRNQGNYFSGKKGQDRYRTYSKYGREESSVATVYNAGEEVLNSSAETESILLKATIRPADGHTLSFSYRNYDGKMGEIMPSDIFRSGTAGIYQYPLSEVKIDTYTARYNFQPAGNPLVDLTANLWMTDAQTSQLTTVLAPKSQAYRSDRNWTRLADRRIGGELGNVSRFQTGAGDFKLDLGSSFQIEDIRPQKGVVTTQHDINARRTLRDASRQEFSFSGQLDYKPIDRLTLWGGGRYSHFTTKDNGISATARREDRELRYISASKPGGWGNMMWFPDQNGQYTDATDPRLNNGIVFGNTNNPFEGVPFNEFGATRVNVYPSQVGPVVTGYDYSGKQRSSGGGFSPSAGFNLELVPDTFVYASYTQGLRMPSLFETSRGTLQTDPGKALKPERSNSWELGASTLRGNVLTDGDSAAIKVAYFNNNIKNYITRYYDPSPGNNGLMQFSNTDSFKTSGLELQSHYDAGRVFADLSATYYLKTETCDAAFAARLRASANRYQQTGDTPNCTPGSFMGSYTNTQNPPKLAVNLTTGLRFFSDTLTVGGRMTYTSGPTVKADKPWQTGATTPQLVYHQVTLFDLFLNYKLREHTQINVSLQNLTNRYYLDPLAQSFMPAPGRTLRVGVQTRF</sequence>
<dbReference type="Gene3D" id="2.170.130.10">
    <property type="entry name" value="TonB-dependent receptor, plug domain"/>
    <property type="match status" value="1"/>
</dbReference>
<keyword evidence="4 13" id="KW-1134">Transmembrane beta strand</keyword>
<keyword evidence="5" id="KW-0410">Iron transport</keyword>
<dbReference type="PROSITE" id="PS01156">
    <property type="entry name" value="TONB_DEPENDENT_REC_2"/>
    <property type="match status" value="1"/>
</dbReference>
<keyword evidence="5" id="KW-0406">Ion transport</keyword>
<dbReference type="EMBL" id="CADIJX010000005">
    <property type="protein sequence ID" value="CAB3678869.1"/>
    <property type="molecule type" value="Genomic_DNA"/>
</dbReference>
<evidence type="ECO:0000256" key="16">
    <source>
        <dbReference type="SAM" id="SignalP"/>
    </source>
</evidence>
<organism evidence="18 19">
    <name type="scientific">Achromobacter pestifer</name>
    <dbReference type="NCBI Taxonomy" id="1353889"/>
    <lineage>
        <taxon>Bacteria</taxon>
        <taxon>Pseudomonadati</taxon>
        <taxon>Pseudomonadota</taxon>
        <taxon>Betaproteobacteria</taxon>
        <taxon>Burkholderiales</taxon>
        <taxon>Alcaligenaceae</taxon>
        <taxon>Achromobacter</taxon>
    </lineage>
</organism>
<evidence type="ECO:0000256" key="10">
    <source>
        <dbReference type="ARBA" id="ARBA00023136"/>
    </source>
</evidence>
<dbReference type="InterPro" id="IPR012910">
    <property type="entry name" value="Plug_dom"/>
</dbReference>
<dbReference type="InterPro" id="IPR036942">
    <property type="entry name" value="Beta-barrel_TonB_sf"/>
</dbReference>
<evidence type="ECO:0000313" key="19">
    <source>
        <dbReference type="Proteomes" id="UP000494108"/>
    </source>
</evidence>
<protein>
    <submittedName>
        <fullName evidence="18">Vitamin B12 transporter BtuB</fullName>
    </submittedName>
</protein>
<keyword evidence="12 13" id="KW-0998">Cell outer membrane</keyword>
<dbReference type="InterPro" id="IPR010917">
    <property type="entry name" value="TonB_rcpt_CS"/>
</dbReference>
<keyword evidence="9 15" id="KW-0798">TonB box</keyword>
<feature type="chain" id="PRO_5028932687" evidence="16">
    <location>
        <begin position="36"/>
        <end position="976"/>
    </location>
</feature>
<dbReference type="InterPro" id="IPR039426">
    <property type="entry name" value="TonB-dep_rcpt-like"/>
</dbReference>
<dbReference type="InterPro" id="IPR000531">
    <property type="entry name" value="Beta-barrel_TonB"/>
</dbReference>
<name>A0A6S6ZGD3_9BURK</name>
<keyword evidence="8" id="KW-0408">Iron</keyword>
<dbReference type="PANTHER" id="PTHR30442">
    <property type="entry name" value="IRON III DICITRATE TRANSPORT PROTEIN FECA"/>
    <property type="match status" value="1"/>
</dbReference>
<comment type="similarity">
    <text evidence="2 13 15">Belongs to the TonB-dependent receptor family.</text>
</comment>
<accession>A0A6S6ZGD3</accession>
<dbReference type="Pfam" id="PF07715">
    <property type="entry name" value="Plug"/>
    <property type="match status" value="1"/>
</dbReference>
<keyword evidence="3 13" id="KW-0813">Transport</keyword>
<dbReference type="PANTHER" id="PTHR30442:SF0">
    <property type="entry name" value="FE(3+) DICITRATE TRANSPORT PROTEIN FECA"/>
    <property type="match status" value="1"/>
</dbReference>
<keyword evidence="11" id="KW-0675">Receptor</keyword>
<evidence type="ECO:0000313" key="18">
    <source>
        <dbReference type="EMBL" id="CAB3678869.1"/>
    </source>
</evidence>
<gene>
    <name evidence="18" type="primary">btuB_1</name>
    <name evidence="18" type="ORF">LMG3431_04255</name>
</gene>
<dbReference type="GO" id="GO:0033214">
    <property type="term" value="P:siderophore-iron import into cell"/>
    <property type="evidence" value="ECO:0007669"/>
    <property type="project" value="TreeGrafter"/>
</dbReference>
<evidence type="ECO:0000256" key="2">
    <source>
        <dbReference type="ARBA" id="ARBA00009810"/>
    </source>
</evidence>
<evidence type="ECO:0000256" key="5">
    <source>
        <dbReference type="ARBA" id="ARBA00022496"/>
    </source>
</evidence>
<keyword evidence="19" id="KW-1185">Reference proteome</keyword>
<evidence type="ECO:0000256" key="8">
    <source>
        <dbReference type="ARBA" id="ARBA00023004"/>
    </source>
</evidence>
<evidence type="ECO:0000256" key="9">
    <source>
        <dbReference type="ARBA" id="ARBA00023077"/>
    </source>
</evidence>
<dbReference type="SUPFAM" id="SSF56935">
    <property type="entry name" value="Porins"/>
    <property type="match status" value="1"/>
</dbReference>
<proteinExistence type="inferred from homology"/>
<evidence type="ECO:0000256" key="3">
    <source>
        <dbReference type="ARBA" id="ARBA00022448"/>
    </source>
</evidence>
<dbReference type="Proteomes" id="UP000494108">
    <property type="component" value="Unassembled WGS sequence"/>
</dbReference>
<evidence type="ECO:0000256" key="13">
    <source>
        <dbReference type="PROSITE-ProRule" id="PRU01360"/>
    </source>
</evidence>
<keyword evidence="10 13" id="KW-0472">Membrane</keyword>
<feature type="short sequence motif" description="TonB C-terminal box" evidence="14">
    <location>
        <begin position="959"/>
        <end position="976"/>
    </location>
</feature>
<dbReference type="Pfam" id="PF07660">
    <property type="entry name" value="STN"/>
    <property type="match status" value="1"/>
</dbReference>
<evidence type="ECO:0000256" key="4">
    <source>
        <dbReference type="ARBA" id="ARBA00022452"/>
    </source>
</evidence>